<protein>
    <submittedName>
        <fullName evidence="7">Crp/Fnr family transcriptional regulator</fullName>
    </submittedName>
</protein>
<evidence type="ECO:0000259" key="6">
    <source>
        <dbReference type="PROSITE" id="PS51063"/>
    </source>
</evidence>
<dbReference type="InterPro" id="IPR000595">
    <property type="entry name" value="cNMP-bd_dom"/>
</dbReference>
<evidence type="ECO:0000256" key="2">
    <source>
        <dbReference type="ARBA" id="ARBA00023125"/>
    </source>
</evidence>
<sequence length="287" mass="31833">MQRSAAYRSPGPARGHSHTACQPATQTDQQALISRLASLPAFRKANHHALRLLATDARLIRLRARQHLFHMGDTAAYFYLVHMGSIVLYRPCYNGDNKIFHTTMPGDLLAETTMFVAPCKYPLSAQASLCSAVYRLHREHLLDAVRASPDLCYSMLEGMASRISQSLNRIDLLTISGSAQRMVTYFLNIYMRQRSKSLVLPHKQNVLARQLNIAPETFSRQLNAFKRAGLIDGRNRNLALLDIEGLCRAVDLPPPRYPATADANNALSGSSSIPGYAFSSCLGEMSI</sequence>
<dbReference type="PANTHER" id="PTHR24567:SF74">
    <property type="entry name" value="HTH-TYPE TRANSCRIPTIONAL REGULATOR ARCR"/>
    <property type="match status" value="1"/>
</dbReference>
<dbReference type="RefSeq" id="WP_167668843.1">
    <property type="nucleotide sequence ID" value="NZ_JACCEW010000001.1"/>
</dbReference>
<dbReference type="SUPFAM" id="SSF51206">
    <property type="entry name" value="cAMP-binding domain-like"/>
    <property type="match status" value="1"/>
</dbReference>
<dbReference type="SUPFAM" id="SSF46785">
    <property type="entry name" value="Winged helix' DNA-binding domain"/>
    <property type="match status" value="1"/>
</dbReference>
<evidence type="ECO:0000256" key="1">
    <source>
        <dbReference type="ARBA" id="ARBA00023015"/>
    </source>
</evidence>
<dbReference type="InterPro" id="IPR014710">
    <property type="entry name" value="RmlC-like_jellyroll"/>
</dbReference>
<feature type="domain" description="HTH crp-type" evidence="6">
    <location>
        <begin position="176"/>
        <end position="244"/>
    </location>
</feature>
<dbReference type="PROSITE" id="PS50042">
    <property type="entry name" value="CNMP_BINDING_3"/>
    <property type="match status" value="1"/>
</dbReference>
<dbReference type="SMART" id="SM00419">
    <property type="entry name" value="HTH_CRP"/>
    <property type="match status" value="1"/>
</dbReference>
<evidence type="ECO:0000313" key="7">
    <source>
        <dbReference type="EMBL" id="NYT36229.1"/>
    </source>
</evidence>
<dbReference type="Pfam" id="PF00027">
    <property type="entry name" value="cNMP_binding"/>
    <property type="match status" value="1"/>
</dbReference>
<dbReference type="InterPro" id="IPR050397">
    <property type="entry name" value="Env_Response_Regulators"/>
</dbReference>
<accession>A0A853F8E9</accession>
<keyword evidence="8" id="KW-1185">Reference proteome</keyword>
<evidence type="ECO:0000256" key="4">
    <source>
        <dbReference type="SAM" id="MobiDB-lite"/>
    </source>
</evidence>
<feature type="domain" description="Cyclic nucleotide-binding" evidence="5">
    <location>
        <begin position="41"/>
        <end position="162"/>
    </location>
</feature>
<dbReference type="InterPro" id="IPR036388">
    <property type="entry name" value="WH-like_DNA-bd_sf"/>
</dbReference>
<dbReference type="PANTHER" id="PTHR24567">
    <property type="entry name" value="CRP FAMILY TRANSCRIPTIONAL REGULATORY PROTEIN"/>
    <property type="match status" value="1"/>
</dbReference>
<evidence type="ECO:0000256" key="3">
    <source>
        <dbReference type="ARBA" id="ARBA00023163"/>
    </source>
</evidence>
<dbReference type="SMART" id="SM00100">
    <property type="entry name" value="cNMP"/>
    <property type="match status" value="1"/>
</dbReference>
<dbReference type="GO" id="GO:0003700">
    <property type="term" value="F:DNA-binding transcription factor activity"/>
    <property type="evidence" value="ECO:0007669"/>
    <property type="project" value="TreeGrafter"/>
</dbReference>
<dbReference type="Pfam" id="PF13545">
    <property type="entry name" value="HTH_Crp_2"/>
    <property type="match status" value="1"/>
</dbReference>
<keyword evidence="2" id="KW-0238">DNA-binding</keyword>
<dbReference type="GO" id="GO:0003677">
    <property type="term" value="F:DNA binding"/>
    <property type="evidence" value="ECO:0007669"/>
    <property type="project" value="UniProtKB-KW"/>
</dbReference>
<dbReference type="InterPro" id="IPR036390">
    <property type="entry name" value="WH_DNA-bd_sf"/>
</dbReference>
<dbReference type="CDD" id="cd00038">
    <property type="entry name" value="CAP_ED"/>
    <property type="match status" value="1"/>
</dbReference>
<evidence type="ECO:0000313" key="8">
    <source>
        <dbReference type="Proteomes" id="UP000580517"/>
    </source>
</evidence>
<dbReference type="PROSITE" id="PS51063">
    <property type="entry name" value="HTH_CRP_2"/>
    <property type="match status" value="1"/>
</dbReference>
<organism evidence="7 8">
    <name type="scientific">Allopusillimonas soli</name>
    <dbReference type="NCBI Taxonomy" id="659016"/>
    <lineage>
        <taxon>Bacteria</taxon>
        <taxon>Pseudomonadati</taxon>
        <taxon>Pseudomonadota</taxon>
        <taxon>Betaproteobacteria</taxon>
        <taxon>Burkholderiales</taxon>
        <taxon>Alcaligenaceae</taxon>
        <taxon>Allopusillimonas</taxon>
    </lineage>
</organism>
<dbReference type="Proteomes" id="UP000580517">
    <property type="component" value="Unassembled WGS sequence"/>
</dbReference>
<evidence type="ECO:0000259" key="5">
    <source>
        <dbReference type="PROSITE" id="PS50042"/>
    </source>
</evidence>
<proteinExistence type="predicted"/>
<reference evidence="7 8" key="1">
    <citation type="submission" date="2020-07" db="EMBL/GenBank/DDBJ databases">
        <title>Taxonomic revisions and descriptions of new bacterial species based on genomic comparisons in the high-G+C-content subgroup of the family Alcaligenaceae.</title>
        <authorList>
            <person name="Szabo A."/>
            <person name="Felfoldi T."/>
        </authorList>
    </citation>
    <scope>NUCLEOTIDE SEQUENCE [LARGE SCALE GENOMIC DNA]</scope>
    <source>
        <strain evidence="7 8">DSM 25264</strain>
    </source>
</reference>
<feature type="region of interest" description="Disordered" evidence="4">
    <location>
        <begin position="1"/>
        <end position="24"/>
    </location>
</feature>
<dbReference type="AlphaFoldDB" id="A0A853F8E9"/>
<dbReference type="Gene3D" id="2.60.120.10">
    <property type="entry name" value="Jelly Rolls"/>
    <property type="match status" value="1"/>
</dbReference>
<gene>
    <name evidence="7" type="ORF">H0A68_05035</name>
</gene>
<keyword evidence="1" id="KW-0805">Transcription regulation</keyword>
<dbReference type="InterPro" id="IPR018490">
    <property type="entry name" value="cNMP-bd_dom_sf"/>
</dbReference>
<dbReference type="GO" id="GO:0005829">
    <property type="term" value="C:cytosol"/>
    <property type="evidence" value="ECO:0007669"/>
    <property type="project" value="TreeGrafter"/>
</dbReference>
<dbReference type="Gene3D" id="1.10.10.10">
    <property type="entry name" value="Winged helix-like DNA-binding domain superfamily/Winged helix DNA-binding domain"/>
    <property type="match status" value="1"/>
</dbReference>
<dbReference type="EMBL" id="JACCEW010000001">
    <property type="protein sequence ID" value="NYT36229.1"/>
    <property type="molecule type" value="Genomic_DNA"/>
</dbReference>
<keyword evidence="3" id="KW-0804">Transcription</keyword>
<dbReference type="InterPro" id="IPR012318">
    <property type="entry name" value="HTH_CRP"/>
</dbReference>
<comment type="caution">
    <text evidence="7">The sequence shown here is derived from an EMBL/GenBank/DDBJ whole genome shotgun (WGS) entry which is preliminary data.</text>
</comment>
<name>A0A853F8E9_9BURK</name>